<protein>
    <submittedName>
        <fullName evidence="2">Uncharacterized protein</fullName>
    </submittedName>
</protein>
<keyword evidence="3" id="KW-1185">Reference proteome</keyword>
<name>A0ABN1U4K4_9ACTN</name>
<sequence>MTSAESGAAAAAAVEAAKKRTALPSITSASHPRPARRPRKYRAHVAGLMARLGAATRFQVALQAKERGWL</sequence>
<accession>A0ABN1U4K4</accession>
<dbReference type="EMBL" id="BAAALD010000107">
    <property type="protein sequence ID" value="GAA1118144.1"/>
    <property type="molecule type" value="Genomic_DNA"/>
</dbReference>
<comment type="caution">
    <text evidence="2">The sequence shown here is derived from an EMBL/GenBank/DDBJ whole genome shotgun (WGS) entry which is preliminary data.</text>
</comment>
<dbReference type="Proteomes" id="UP001499987">
    <property type="component" value="Unassembled WGS sequence"/>
</dbReference>
<evidence type="ECO:0000256" key="1">
    <source>
        <dbReference type="SAM" id="MobiDB-lite"/>
    </source>
</evidence>
<proteinExistence type="predicted"/>
<feature type="region of interest" description="Disordered" evidence="1">
    <location>
        <begin position="1"/>
        <end position="39"/>
    </location>
</feature>
<evidence type="ECO:0000313" key="3">
    <source>
        <dbReference type="Proteomes" id="UP001499987"/>
    </source>
</evidence>
<organism evidence="2 3">
    <name type="scientific">Kitasatospora arboriphila</name>
    <dbReference type="NCBI Taxonomy" id="258052"/>
    <lineage>
        <taxon>Bacteria</taxon>
        <taxon>Bacillati</taxon>
        <taxon>Actinomycetota</taxon>
        <taxon>Actinomycetes</taxon>
        <taxon>Kitasatosporales</taxon>
        <taxon>Streptomycetaceae</taxon>
        <taxon>Kitasatospora</taxon>
    </lineage>
</organism>
<feature type="compositionally biased region" description="Low complexity" evidence="1">
    <location>
        <begin position="1"/>
        <end position="15"/>
    </location>
</feature>
<evidence type="ECO:0000313" key="2">
    <source>
        <dbReference type="EMBL" id="GAA1118144.1"/>
    </source>
</evidence>
<reference evidence="2 3" key="1">
    <citation type="journal article" date="2019" name="Int. J. Syst. Evol. Microbiol.">
        <title>The Global Catalogue of Microorganisms (GCM) 10K type strain sequencing project: providing services to taxonomists for standard genome sequencing and annotation.</title>
        <authorList>
            <consortium name="The Broad Institute Genomics Platform"/>
            <consortium name="The Broad Institute Genome Sequencing Center for Infectious Disease"/>
            <person name="Wu L."/>
            <person name="Ma J."/>
        </authorList>
    </citation>
    <scope>NUCLEOTIDE SEQUENCE [LARGE SCALE GENOMIC DNA]</scope>
    <source>
        <strain evidence="2 3">JCM 13002</strain>
    </source>
</reference>
<gene>
    <name evidence="2" type="ORF">GCM10009663_67690</name>
</gene>